<dbReference type="Gramene" id="TraesCS2A03G1249300.1">
    <property type="protein sequence ID" value="TraesCS2A03G1249300.1.CDS"/>
    <property type="gene ID" value="TraesCS2A03G1249300"/>
</dbReference>
<proteinExistence type="inferred from homology"/>
<dbReference type="EnsemblPlants" id="TraesCS2A02G541300.1">
    <property type="protein sequence ID" value="TraesCS2A02G541300.1"/>
    <property type="gene ID" value="TraesCS2A02G541300"/>
</dbReference>
<dbReference type="GO" id="GO:0005546">
    <property type="term" value="F:phosphatidylinositol-4,5-bisphosphate binding"/>
    <property type="evidence" value="ECO:0007669"/>
    <property type="project" value="InterPro"/>
</dbReference>
<dbReference type="SMR" id="A0A3B6B7N2"/>
<evidence type="ECO:0000256" key="2">
    <source>
        <dbReference type="ARBA" id="ARBA00022448"/>
    </source>
</evidence>
<dbReference type="STRING" id="4565.A0A3B6B7N2"/>
<dbReference type="PANTHER" id="PTHR12542:SF108">
    <property type="entry name" value="EXOCYST SUBUNIT EXO70 FAMILY PROTEIN"/>
    <property type="match status" value="1"/>
</dbReference>
<protein>
    <recommendedName>
        <fullName evidence="3">Exocyst subunit Exo70 family protein</fullName>
    </recommendedName>
</protein>
<dbReference type="OMA" id="NHASSWI"/>
<feature type="domain" description="Exocyst complex subunit Exo70 C-terminal" evidence="4">
    <location>
        <begin position="200"/>
        <end position="508"/>
    </location>
</feature>
<evidence type="ECO:0000256" key="1">
    <source>
        <dbReference type="ARBA" id="ARBA00006756"/>
    </source>
</evidence>
<keyword evidence="3" id="KW-0653">Protein transport</keyword>
<dbReference type="SUPFAM" id="SSF74788">
    <property type="entry name" value="Cullin repeat-like"/>
    <property type="match status" value="1"/>
</dbReference>
<dbReference type="GO" id="GO:0015031">
    <property type="term" value="P:protein transport"/>
    <property type="evidence" value="ECO:0007669"/>
    <property type="project" value="UniProtKB-KW"/>
</dbReference>
<reference evidence="5" key="1">
    <citation type="submission" date="2018-08" db="EMBL/GenBank/DDBJ databases">
        <authorList>
            <person name="Rossello M."/>
        </authorList>
    </citation>
    <scope>NUCLEOTIDE SEQUENCE [LARGE SCALE GENOMIC DNA]</scope>
    <source>
        <strain evidence="5">cv. Chinese Spring</strain>
    </source>
</reference>
<dbReference type="Gene3D" id="1.20.1280.170">
    <property type="entry name" value="Exocyst complex component Exo70"/>
    <property type="match status" value="1"/>
</dbReference>
<dbReference type="InterPro" id="IPR046364">
    <property type="entry name" value="Exo70_C"/>
</dbReference>
<dbReference type="InterPro" id="IPR016159">
    <property type="entry name" value="Cullin_repeat-like_dom_sf"/>
</dbReference>
<evidence type="ECO:0000313" key="5">
    <source>
        <dbReference type="EnsemblPlants" id="TraesCS2A02G541300.1"/>
    </source>
</evidence>
<evidence type="ECO:0000313" key="6">
    <source>
        <dbReference type="Proteomes" id="UP000019116"/>
    </source>
</evidence>
<accession>A0A3B6B7N2</accession>
<keyword evidence="3" id="KW-0268">Exocytosis</keyword>
<dbReference type="AlphaFoldDB" id="A0A3B6B7N2"/>
<keyword evidence="2 3" id="KW-0813">Transport</keyword>
<comment type="similarity">
    <text evidence="1 3">Belongs to the EXO70 family.</text>
</comment>
<organism evidence="5">
    <name type="scientific">Triticum aestivum</name>
    <name type="common">Wheat</name>
    <dbReference type="NCBI Taxonomy" id="4565"/>
    <lineage>
        <taxon>Eukaryota</taxon>
        <taxon>Viridiplantae</taxon>
        <taxon>Streptophyta</taxon>
        <taxon>Embryophyta</taxon>
        <taxon>Tracheophyta</taxon>
        <taxon>Spermatophyta</taxon>
        <taxon>Magnoliopsida</taxon>
        <taxon>Liliopsida</taxon>
        <taxon>Poales</taxon>
        <taxon>Poaceae</taxon>
        <taxon>BOP clade</taxon>
        <taxon>Pooideae</taxon>
        <taxon>Triticodae</taxon>
        <taxon>Triticeae</taxon>
        <taxon>Triticinae</taxon>
        <taxon>Triticum</taxon>
    </lineage>
</organism>
<dbReference type="Proteomes" id="UP000019116">
    <property type="component" value="Chromosome 2A"/>
</dbReference>
<dbReference type="Gramene" id="TraesCS2A02G541300.1">
    <property type="protein sequence ID" value="TraesCS2A02G541300.1"/>
    <property type="gene ID" value="TraesCS2A02G541300"/>
</dbReference>
<dbReference type="InterPro" id="IPR004140">
    <property type="entry name" value="Exo70"/>
</dbReference>
<dbReference type="PANTHER" id="PTHR12542">
    <property type="entry name" value="EXOCYST COMPLEX PROTEIN EXO70"/>
    <property type="match status" value="1"/>
</dbReference>
<dbReference type="GO" id="GO:0000145">
    <property type="term" value="C:exocyst"/>
    <property type="evidence" value="ECO:0000318"/>
    <property type="project" value="GO_Central"/>
</dbReference>
<evidence type="ECO:0000256" key="3">
    <source>
        <dbReference type="RuleBase" id="RU365026"/>
    </source>
</evidence>
<sequence length="514" mass="56997">MAFIHPPNISIRTGGGPGRLAAVPEGSTDGAKADHPPVVGLYRDQIQAVSVSGVWRRSTIFGHGGSSHSSASNSCPSTNSAYSSGSASAVALDRFGNQELTRIARQMISHGYIRRMVQAFEDASFAQAFGSPVHALENWFSELDVDWVLQIHDEQGFRRLLRDKPAMTQELVKKWIRALIVIAASITESVFPFPTTAADARFVKASITEMLDVVDVIITALEAEKKLQVVLDMFTGVCGASHILTPVDISSSEGQSIFNVIGSMLERQANRLSEMIASTMEEVRTLVEEDDDSWAMEISRGGGEIHNITQFIMNCIVSMMNAHTSTQNTAPSHHTENLGGLINGTINYLKGLLFTKSESCSDQSLRYLFLLNNTYFVAHVVSESSGSSIPQMRHLTLKLKIERKNYMNSYLDVSWGHVLSCIPKSRFPGPIHCWINTSSLAKFESSFHKTYQTQKLWKVPDPQLRDELRTVITQRVVSGYRSYLEEHPELEKHVGRESSSPEVLQEMLGELFEG</sequence>
<dbReference type="GO" id="GO:0006887">
    <property type="term" value="P:exocytosis"/>
    <property type="evidence" value="ECO:0000318"/>
    <property type="project" value="GO_Central"/>
</dbReference>
<dbReference type="Pfam" id="PF03081">
    <property type="entry name" value="Exo70_C"/>
    <property type="match status" value="1"/>
</dbReference>
<reference evidence="5" key="2">
    <citation type="submission" date="2018-10" db="UniProtKB">
        <authorList>
            <consortium name="EnsemblPlants"/>
        </authorList>
    </citation>
    <scope>IDENTIFICATION</scope>
</reference>
<keyword evidence="6" id="KW-1185">Reference proteome</keyword>
<name>A0A3B6B7N2_WHEAT</name>
<evidence type="ECO:0000259" key="4">
    <source>
        <dbReference type="Pfam" id="PF03081"/>
    </source>
</evidence>
<comment type="function">
    <text evidence="3">Component of the exocyst complex.</text>
</comment>